<reference evidence="1 2" key="1">
    <citation type="journal article" date="2009" name="Biosci. Biotechnol. Biochem.">
        <title>WeGAS: a web-based microbial genome annotation system.</title>
        <authorList>
            <person name="Lee D."/>
            <person name="Seo H."/>
            <person name="Park C."/>
            <person name="Park K."/>
        </authorList>
    </citation>
    <scope>NUCLEOTIDE SEQUENCE [LARGE SCALE GENOMIC DNA]</scope>
    <source>
        <strain evidence="2">ATCC 49049 / DSM 4359 / NBRC 107923 / NS-E</strain>
    </source>
</reference>
<keyword evidence="2" id="KW-1185">Reference proteome</keyword>
<dbReference type="AlphaFoldDB" id="B9K7I9"/>
<dbReference type="Proteomes" id="UP000000445">
    <property type="component" value="Chromosome"/>
</dbReference>
<evidence type="ECO:0000313" key="1">
    <source>
        <dbReference type="EMBL" id="ACM22922.1"/>
    </source>
</evidence>
<gene>
    <name evidence="1" type="ordered locus">CTN_0746</name>
</gene>
<proteinExistence type="predicted"/>
<evidence type="ECO:0000313" key="2">
    <source>
        <dbReference type="Proteomes" id="UP000000445"/>
    </source>
</evidence>
<dbReference type="HOGENOM" id="CLU_3349781_0_0_0"/>
<name>B9K7I9_THENN</name>
<protein>
    <submittedName>
        <fullName evidence="1">Uncharacterized protein</fullName>
    </submittedName>
</protein>
<dbReference type="EMBL" id="CP000916">
    <property type="protein sequence ID" value="ACM22922.1"/>
    <property type="molecule type" value="Genomic_DNA"/>
</dbReference>
<sequence length="37" mass="4504">MFWQAKELFDEKVSIFPYRYKPAAIFQAGKLLFFIFI</sequence>
<organism evidence="1 2">
    <name type="scientific">Thermotoga neapolitana (strain ATCC 49049 / DSM 4359 / NBRC 107923 / NS-E)</name>
    <dbReference type="NCBI Taxonomy" id="309803"/>
    <lineage>
        <taxon>Bacteria</taxon>
        <taxon>Thermotogati</taxon>
        <taxon>Thermotogota</taxon>
        <taxon>Thermotogae</taxon>
        <taxon>Thermotogales</taxon>
        <taxon>Thermotogaceae</taxon>
        <taxon>Thermotoga</taxon>
    </lineage>
</organism>
<dbReference type="KEGG" id="tna:CTN_0746"/>
<accession>B9K7I9</accession>